<name>A0A9W4GG70_BLUGR</name>
<feature type="compositionally biased region" description="Polar residues" evidence="4">
    <location>
        <begin position="41"/>
        <end position="50"/>
    </location>
</feature>
<dbReference type="InterPro" id="IPR028133">
    <property type="entry name" value="Dynamitin"/>
</dbReference>
<protein>
    <submittedName>
        <fullName evidence="5">BgTH12-06025</fullName>
    </submittedName>
</protein>
<evidence type="ECO:0000256" key="1">
    <source>
        <dbReference type="ARBA" id="ARBA00004496"/>
    </source>
</evidence>
<dbReference type="EMBL" id="CAJHIT010000008">
    <property type="protein sequence ID" value="CAD6504292.1"/>
    <property type="molecule type" value="Genomic_DNA"/>
</dbReference>
<gene>
    <name evidence="5" type="ORF">BGTH12_LOCUS5650</name>
</gene>
<keyword evidence="2" id="KW-0963">Cytoplasm</keyword>
<feature type="coiled-coil region" evidence="3">
    <location>
        <begin position="125"/>
        <end position="159"/>
    </location>
</feature>
<dbReference type="AlphaFoldDB" id="A0A9W4GG70"/>
<dbReference type="Proteomes" id="UP000683417">
    <property type="component" value="Unassembled WGS sequence"/>
</dbReference>
<dbReference type="GO" id="GO:0005737">
    <property type="term" value="C:cytoplasm"/>
    <property type="evidence" value="ECO:0007669"/>
    <property type="project" value="UniProtKB-SubCell"/>
</dbReference>
<evidence type="ECO:0000313" key="5">
    <source>
        <dbReference type="EMBL" id="CAD6504292.1"/>
    </source>
</evidence>
<evidence type="ECO:0000256" key="3">
    <source>
        <dbReference type="SAM" id="Coils"/>
    </source>
</evidence>
<dbReference type="GO" id="GO:0007017">
    <property type="term" value="P:microtubule-based process"/>
    <property type="evidence" value="ECO:0007669"/>
    <property type="project" value="InterPro"/>
</dbReference>
<evidence type="ECO:0000256" key="2">
    <source>
        <dbReference type="ARBA" id="ARBA00022490"/>
    </source>
</evidence>
<feature type="region of interest" description="Disordered" evidence="4">
    <location>
        <begin position="99"/>
        <end position="118"/>
    </location>
</feature>
<comment type="subcellular location">
    <subcellularLocation>
        <location evidence="1">Cytoplasm</location>
    </subcellularLocation>
</comment>
<proteinExistence type="predicted"/>
<comment type="caution">
    <text evidence="5">The sequence shown here is derived from an EMBL/GenBank/DDBJ whole genome shotgun (WGS) entry which is preliminary data.</text>
</comment>
<evidence type="ECO:0000313" key="6">
    <source>
        <dbReference type="Proteomes" id="UP000683417"/>
    </source>
</evidence>
<reference evidence="5" key="1">
    <citation type="submission" date="2020-10" db="EMBL/GenBank/DDBJ databases">
        <authorList>
            <person name="Muller C M."/>
        </authorList>
    </citation>
    <scope>NUCLEOTIDE SEQUENCE</scope>
    <source>
        <strain evidence="5">THUN-12</strain>
    </source>
</reference>
<sequence>MTHQLIRKYANLPDLDSAPDVYETPELTDDNSIAAGRDRSASNCSNNSSHQEFENIKEGRSGISRSRLHLDEARSHFATTVVDARGADFSDRLTAKRKSYKVSNRRQAQSSDTGKYGNFSDEEEIEGLAIKFARLKREVEELKIEYEKRQLEEKDIKRTSSEDLEPQVNALCRALESISSNQMSSKCSKSSKFVKDLGTGIKAEGPAETAQGVTEPATYTVTYAPTFQQSHALAKAANFDARLSSLEKTLGTYPMDLCLGRSGTSSNTLLPALEKMQRQIMIISQTTPSSLDSISRQIRSLTQEAKKLEDSRKAAKKAQDALQNSTEEPLSKNNEDSEQTAKINALYGMLPTIERLTPIIPPLLDRLYSLRAIHADAAGTKSTLDRVEMQQTEMAQEIKKWREGLDKMEKAIIERDTTIGTNMQTVESWIKGIEEKV</sequence>
<dbReference type="PANTHER" id="PTHR15346">
    <property type="entry name" value="DYNACTIN SUBUNIT"/>
    <property type="match status" value="1"/>
</dbReference>
<dbReference type="GO" id="GO:0005869">
    <property type="term" value="C:dynactin complex"/>
    <property type="evidence" value="ECO:0007669"/>
    <property type="project" value="InterPro"/>
</dbReference>
<dbReference type="Pfam" id="PF04912">
    <property type="entry name" value="Dynamitin"/>
    <property type="match status" value="1"/>
</dbReference>
<accession>A0A9W4GG70</accession>
<feature type="region of interest" description="Disordered" evidence="4">
    <location>
        <begin position="15"/>
        <end position="60"/>
    </location>
</feature>
<feature type="region of interest" description="Disordered" evidence="4">
    <location>
        <begin position="306"/>
        <end position="338"/>
    </location>
</feature>
<organism evidence="5 6">
    <name type="scientific">Blumeria graminis f. sp. triticale</name>
    <dbReference type="NCBI Taxonomy" id="1689686"/>
    <lineage>
        <taxon>Eukaryota</taxon>
        <taxon>Fungi</taxon>
        <taxon>Dikarya</taxon>
        <taxon>Ascomycota</taxon>
        <taxon>Pezizomycotina</taxon>
        <taxon>Leotiomycetes</taxon>
        <taxon>Erysiphales</taxon>
        <taxon>Erysiphaceae</taxon>
        <taxon>Blumeria</taxon>
    </lineage>
</organism>
<keyword evidence="3" id="KW-0175">Coiled coil</keyword>
<feature type="compositionally biased region" description="Basic and acidic residues" evidence="4">
    <location>
        <begin position="306"/>
        <end position="319"/>
    </location>
</feature>
<evidence type="ECO:0000256" key="4">
    <source>
        <dbReference type="SAM" id="MobiDB-lite"/>
    </source>
</evidence>
<feature type="compositionally biased region" description="Basic and acidic residues" evidence="4">
    <location>
        <begin position="51"/>
        <end position="60"/>
    </location>
</feature>